<dbReference type="PANTHER" id="PTHR23051">
    <property type="entry name" value="SOLUTE CARRIER FAMILY 35, MEMBER F5"/>
    <property type="match status" value="1"/>
</dbReference>
<reference evidence="7" key="1">
    <citation type="submission" date="2021-06" db="EMBL/GenBank/DDBJ databases">
        <authorList>
            <person name="Kallberg Y."/>
            <person name="Tangrot J."/>
            <person name="Rosling A."/>
        </authorList>
    </citation>
    <scope>NUCLEOTIDE SEQUENCE</scope>
    <source>
        <strain evidence="7">CL551</strain>
    </source>
</reference>
<accession>A0A9N9I804</accession>
<protein>
    <submittedName>
        <fullName evidence="7">16815_t:CDS:1</fullName>
    </submittedName>
</protein>
<evidence type="ECO:0000313" key="7">
    <source>
        <dbReference type="EMBL" id="CAG8723203.1"/>
    </source>
</evidence>
<feature type="transmembrane region" description="Helical" evidence="5">
    <location>
        <begin position="143"/>
        <end position="163"/>
    </location>
</feature>
<evidence type="ECO:0000313" key="8">
    <source>
        <dbReference type="Proteomes" id="UP000789342"/>
    </source>
</evidence>
<evidence type="ECO:0000256" key="5">
    <source>
        <dbReference type="SAM" id="Phobius"/>
    </source>
</evidence>
<feature type="transmembrane region" description="Helical" evidence="5">
    <location>
        <begin position="41"/>
        <end position="61"/>
    </location>
</feature>
<proteinExistence type="predicted"/>
<feature type="transmembrane region" description="Helical" evidence="5">
    <location>
        <begin position="170"/>
        <end position="188"/>
    </location>
</feature>
<feature type="domain" description="EamA" evidence="6">
    <location>
        <begin position="74"/>
        <end position="216"/>
    </location>
</feature>
<keyword evidence="2 5" id="KW-0812">Transmembrane</keyword>
<feature type="transmembrane region" description="Helical" evidence="5">
    <location>
        <begin position="73"/>
        <end position="95"/>
    </location>
</feature>
<evidence type="ECO:0000256" key="1">
    <source>
        <dbReference type="ARBA" id="ARBA00004141"/>
    </source>
</evidence>
<feature type="transmembrane region" description="Helical" evidence="5">
    <location>
        <begin position="12"/>
        <end position="34"/>
    </location>
</feature>
<dbReference type="OrthoDB" id="1436450at2759"/>
<dbReference type="SUPFAM" id="SSF103481">
    <property type="entry name" value="Multidrug resistance efflux transporter EmrE"/>
    <property type="match status" value="1"/>
</dbReference>
<dbReference type="Pfam" id="PF00892">
    <property type="entry name" value="EamA"/>
    <property type="match status" value="1"/>
</dbReference>
<feature type="transmembrane region" description="Helical" evidence="5">
    <location>
        <begin position="200"/>
        <end position="220"/>
    </location>
</feature>
<comment type="subcellular location">
    <subcellularLocation>
        <location evidence="1">Membrane</location>
        <topology evidence="1">Multi-pass membrane protein</topology>
    </subcellularLocation>
</comment>
<dbReference type="InterPro" id="IPR000620">
    <property type="entry name" value="EamA_dom"/>
</dbReference>
<name>A0A9N9I804_9GLOM</name>
<comment type="caution">
    <text evidence="7">The sequence shown here is derived from an EMBL/GenBank/DDBJ whole genome shotgun (WGS) entry which is preliminary data.</text>
</comment>
<dbReference type="GO" id="GO:0000329">
    <property type="term" value="C:fungal-type vacuole membrane"/>
    <property type="evidence" value="ECO:0007669"/>
    <property type="project" value="TreeGrafter"/>
</dbReference>
<dbReference type="PANTHER" id="PTHR23051:SF0">
    <property type="entry name" value="SOLUTE CARRIER FAMILY 35 MEMBER F5"/>
    <property type="match status" value="1"/>
</dbReference>
<feature type="transmembrane region" description="Helical" evidence="5">
    <location>
        <begin position="107"/>
        <end position="131"/>
    </location>
</feature>
<feature type="non-terminal residue" evidence="7">
    <location>
        <position position="1"/>
    </location>
</feature>
<organism evidence="7 8">
    <name type="scientific">Acaulospora morrowiae</name>
    <dbReference type="NCBI Taxonomy" id="94023"/>
    <lineage>
        <taxon>Eukaryota</taxon>
        <taxon>Fungi</taxon>
        <taxon>Fungi incertae sedis</taxon>
        <taxon>Mucoromycota</taxon>
        <taxon>Glomeromycotina</taxon>
        <taxon>Glomeromycetes</taxon>
        <taxon>Diversisporales</taxon>
        <taxon>Acaulosporaceae</taxon>
        <taxon>Acaulospora</taxon>
    </lineage>
</organism>
<gene>
    <name evidence="7" type="ORF">AMORRO_LOCUS13474</name>
</gene>
<evidence type="ECO:0000256" key="4">
    <source>
        <dbReference type="ARBA" id="ARBA00023136"/>
    </source>
</evidence>
<keyword evidence="3 5" id="KW-1133">Transmembrane helix</keyword>
<sequence>NWCTNASLAYTTVASSTILASTSGFFTLGIGSLAGIEKFTLIKFLTVIISVIGVFLISIKAPDENQHNPIDHLFGDSLALVGAFFYGCYTVLLKLRIQDESRINMPLFFGFVGLYNIFLLWPLFLLLHVTGVEEFQLPPDGNVWIMIMVNALVGTFLSDYLWLLSVLMTSPLVVTLGLSLTIPLALFGDYVFKGIIMNPGYWLGALLVVSGFLGVNLATIKESKREHKFTPLLIDEPVTM</sequence>
<keyword evidence="4 5" id="KW-0472">Membrane</keyword>
<evidence type="ECO:0000256" key="2">
    <source>
        <dbReference type="ARBA" id="ARBA00022692"/>
    </source>
</evidence>
<dbReference type="AlphaFoldDB" id="A0A9N9I804"/>
<dbReference type="Proteomes" id="UP000789342">
    <property type="component" value="Unassembled WGS sequence"/>
</dbReference>
<keyword evidence="8" id="KW-1185">Reference proteome</keyword>
<evidence type="ECO:0000256" key="3">
    <source>
        <dbReference type="ARBA" id="ARBA00022989"/>
    </source>
</evidence>
<dbReference type="EMBL" id="CAJVPV010023244">
    <property type="protein sequence ID" value="CAG8723203.1"/>
    <property type="molecule type" value="Genomic_DNA"/>
</dbReference>
<dbReference type="InterPro" id="IPR037185">
    <property type="entry name" value="EmrE-like"/>
</dbReference>
<evidence type="ECO:0000259" key="6">
    <source>
        <dbReference type="Pfam" id="PF00892"/>
    </source>
</evidence>